<sequence>MLQIPLPPATEEMLRERAKANGEDVSAYAARLLHDALSAPSVDELLAPFRKQVEESGMSDGDLDQLGEELRTDVWQEQQARKAKSA</sequence>
<reference evidence="2" key="1">
    <citation type="submission" date="2019-10" db="EMBL/GenBank/DDBJ databases">
        <title>Lacipirellula parvula gen. nov., sp. nov., representing a lineage of planctomycetes widespread in freshwater anoxic habitats, and description of the family Lacipirellulaceae.</title>
        <authorList>
            <person name="Dedysh S.N."/>
            <person name="Kulichevskaya I.S."/>
            <person name="Beletsky A.V."/>
            <person name="Rakitin A.L."/>
            <person name="Mardanov A.V."/>
            <person name="Ivanova A.A."/>
            <person name="Saltykova V.X."/>
            <person name="Rijpstra W.I.C."/>
            <person name="Sinninghe Damste J.S."/>
            <person name="Ravin N.V."/>
        </authorList>
    </citation>
    <scope>NUCLEOTIDE SEQUENCE [LARGE SCALE GENOMIC DNA]</scope>
    <source>
        <strain evidence="2">PX69</strain>
    </source>
</reference>
<dbReference type="GO" id="GO:0006355">
    <property type="term" value="P:regulation of DNA-templated transcription"/>
    <property type="evidence" value="ECO:0007669"/>
    <property type="project" value="InterPro"/>
</dbReference>
<evidence type="ECO:0000313" key="2">
    <source>
        <dbReference type="Proteomes" id="UP000326837"/>
    </source>
</evidence>
<dbReference type="AlphaFoldDB" id="A0A5K7XIL9"/>
<organism evidence="1 2">
    <name type="scientific">Lacipirellula parvula</name>
    <dbReference type="NCBI Taxonomy" id="2650471"/>
    <lineage>
        <taxon>Bacteria</taxon>
        <taxon>Pseudomonadati</taxon>
        <taxon>Planctomycetota</taxon>
        <taxon>Planctomycetia</taxon>
        <taxon>Pirellulales</taxon>
        <taxon>Lacipirellulaceae</taxon>
        <taxon>Lacipirellula</taxon>
    </lineage>
</organism>
<dbReference type="Proteomes" id="UP000326837">
    <property type="component" value="Chromosome"/>
</dbReference>
<dbReference type="SUPFAM" id="SSF47598">
    <property type="entry name" value="Ribbon-helix-helix"/>
    <property type="match status" value="1"/>
</dbReference>
<keyword evidence="2" id="KW-1185">Reference proteome</keyword>
<gene>
    <name evidence="1" type="ORF">PLANPX_3798</name>
</gene>
<name>A0A5K7XIL9_9BACT</name>
<dbReference type="InterPro" id="IPR010985">
    <property type="entry name" value="Ribbon_hlx_hlx"/>
</dbReference>
<dbReference type="EMBL" id="AP021861">
    <property type="protein sequence ID" value="BBO34186.1"/>
    <property type="molecule type" value="Genomic_DNA"/>
</dbReference>
<proteinExistence type="predicted"/>
<evidence type="ECO:0000313" key="1">
    <source>
        <dbReference type="EMBL" id="BBO34186.1"/>
    </source>
</evidence>
<accession>A0A5K7XIL9</accession>
<protein>
    <submittedName>
        <fullName evidence="1">Uncharacterized protein</fullName>
    </submittedName>
</protein>
<dbReference type="KEGG" id="lpav:PLANPX_3798"/>